<dbReference type="GO" id="GO:0070189">
    <property type="term" value="P:kynurenine metabolic process"/>
    <property type="evidence" value="ECO:0007669"/>
    <property type="project" value="TreeGrafter"/>
</dbReference>
<keyword evidence="9 11" id="KW-0496">Mitochondrion</keyword>
<feature type="domain" description="FAD-binding" evidence="13">
    <location>
        <begin position="6"/>
        <end position="369"/>
    </location>
</feature>
<dbReference type="HAMAP" id="MF_01971">
    <property type="entry name" value="Kynurenine_monooxygenase"/>
    <property type="match status" value="1"/>
</dbReference>
<dbReference type="GO" id="GO:0006569">
    <property type="term" value="P:L-tryptophan catabolic process"/>
    <property type="evidence" value="ECO:0007669"/>
    <property type="project" value="UniProtKB-UniRule"/>
</dbReference>
<keyword evidence="2 11" id="KW-0285">Flavoprotein</keyword>
<dbReference type="VEuPathDB" id="FungiDB:SAPIO_CDS4377"/>
<evidence type="ECO:0000256" key="12">
    <source>
        <dbReference type="SAM" id="Phobius"/>
    </source>
</evidence>
<comment type="similarity">
    <text evidence="11">Belongs to the aromatic-ring hydroxylase family. KMO subfamily.</text>
</comment>
<evidence type="ECO:0000256" key="1">
    <source>
        <dbReference type="ARBA" id="ARBA00001974"/>
    </source>
</evidence>
<dbReference type="SUPFAM" id="SSF51905">
    <property type="entry name" value="FAD/NAD(P)-binding domain"/>
    <property type="match status" value="1"/>
</dbReference>
<evidence type="ECO:0000256" key="2">
    <source>
        <dbReference type="ARBA" id="ARBA00022630"/>
    </source>
</evidence>
<dbReference type="AlphaFoldDB" id="A0A084G8T0"/>
<dbReference type="GO" id="GO:0004502">
    <property type="term" value="F:kynurenine 3-monooxygenase activity"/>
    <property type="evidence" value="ECO:0007669"/>
    <property type="project" value="UniProtKB-UniRule"/>
</dbReference>
<comment type="function">
    <text evidence="11">Catalyzes the hydroxylation of L-kynurenine (L-Kyn) to form 3-hydroxy-L-kynurenine (L-3OHKyn). Required for synthesis of quinolinic acid.</text>
</comment>
<proteinExistence type="inferred from homology"/>
<dbReference type="GeneID" id="27723449"/>
<keyword evidence="15" id="KW-1185">Reference proteome</keyword>
<dbReference type="HOGENOM" id="CLU_023210_2_1_1"/>
<feature type="transmembrane region" description="Helical" evidence="12">
    <location>
        <begin position="466"/>
        <end position="488"/>
    </location>
</feature>
<dbReference type="PRINTS" id="PR00420">
    <property type="entry name" value="RNGMNOXGNASE"/>
</dbReference>
<keyword evidence="7 11" id="KW-0560">Oxidoreductase</keyword>
<protein>
    <recommendedName>
        <fullName evidence="11">Kynurenine 3-monooxygenase</fullName>
        <ecNumber evidence="11">1.14.13.9</ecNumber>
    </recommendedName>
    <alternativeName>
        <fullName evidence="11">Biosynthesis of nicotinic acid protein 4</fullName>
    </alternativeName>
    <alternativeName>
        <fullName evidence="11">Kynurenine 3-hydroxylase</fullName>
    </alternativeName>
</protein>
<keyword evidence="5 11" id="KW-0274">FAD</keyword>
<dbReference type="PANTHER" id="PTHR46028">
    <property type="entry name" value="KYNURENINE 3-MONOOXYGENASE"/>
    <property type="match status" value="1"/>
</dbReference>
<evidence type="ECO:0000313" key="15">
    <source>
        <dbReference type="Proteomes" id="UP000028545"/>
    </source>
</evidence>
<keyword evidence="11 12" id="KW-0472">Membrane</keyword>
<evidence type="ECO:0000256" key="6">
    <source>
        <dbReference type="ARBA" id="ARBA00022857"/>
    </source>
</evidence>
<dbReference type="GO" id="GO:0071949">
    <property type="term" value="F:FAD binding"/>
    <property type="evidence" value="ECO:0007669"/>
    <property type="project" value="InterPro"/>
</dbReference>
<gene>
    <name evidence="11" type="primary">BNA4</name>
    <name evidence="14" type="ORF">SAPIO_CDS4377</name>
</gene>
<evidence type="ECO:0000256" key="8">
    <source>
        <dbReference type="ARBA" id="ARBA00023033"/>
    </source>
</evidence>
<dbReference type="GO" id="GO:0043420">
    <property type="term" value="P:anthranilate metabolic process"/>
    <property type="evidence" value="ECO:0007669"/>
    <property type="project" value="UniProtKB-UniRule"/>
</dbReference>
<sequence length="508" mass="57053">MHHKQKIVVVGAGPVGSLAALYAAQRGHDVEIYELRPDLRYPSTVPLNFTKSINLALSERGINAIRNAGHPTLLDSVLRATIPMRGRMIHLRRSDGSFYQEAQNYDVHGRAILAMDRAGINKDLLDAIEGMPNVKIFFNHRLTGADFRKCQAWFEVKNETQDGDAEGRPREIQVDFDLMIGADGAHSAVRYHMMKFTRMNYSQHYIDTLWCEFQIPPREDAPADDPMAKFAISPNHLHIWPGKEFMFIAIPSDDGSFTCTLFLPSASYARLENDTASIPSFFDEHFPGVTELITPEALIQSFEANPHLPLISIKCQPHHFAGSGVIVGDAASAMVPFYGQGMNTGMESVRVLFSMLDKYAASVADNNPLEISDPAAASAHQRALALAEFSTYRVPDAHAIIDLALQNYLEMRSSVLSPAYRLRKFLEETISVYLPGLGWRTKYSRVSFGNERFTDVMRKSDHQGKILWRTFVAALCSPVVIAGMVHWARHAERFPRIWNGVLRLLRRP</sequence>
<dbReference type="InterPro" id="IPR027545">
    <property type="entry name" value="Kynurenine_monooxygenase"/>
</dbReference>
<dbReference type="OMA" id="REFMFIA"/>
<dbReference type="InterPro" id="IPR002938">
    <property type="entry name" value="FAD-bd"/>
</dbReference>
<dbReference type="FunFam" id="3.50.50.60:FF:000129">
    <property type="entry name" value="Kynurenine 3-monooxygenase"/>
    <property type="match status" value="1"/>
</dbReference>
<dbReference type="GO" id="GO:0005741">
    <property type="term" value="C:mitochondrial outer membrane"/>
    <property type="evidence" value="ECO:0007669"/>
    <property type="project" value="UniProtKB-SubCell"/>
</dbReference>
<keyword evidence="12" id="KW-1133">Transmembrane helix</keyword>
<dbReference type="Pfam" id="PF01494">
    <property type="entry name" value="FAD_binding_3"/>
    <property type="match status" value="1"/>
</dbReference>
<comment type="subcellular location">
    <subcellularLocation>
        <location evidence="11">Mitochondrion outer membrane</location>
    </subcellularLocation>
</comment>
<accession>A0A084G8T0</accession>
<evidence type="ECO:0000256" key="5">
    <source>
        <dbReference type="ARBA" id="ARBA00022827"/>
    </source>
</evidence>
<comment type="catalytic activity">
    <reaction evidence="10 11">
        <text>L-kynurenine + NADPH + O2 + H(+) = 3-hydroxy-L-kynurenine + NADP(+) + H2O</text>
        <dbReference type="Rhea" id="RHEA:20545"/>
        <dbReference type="ChEBI" id="CHEBI:15377"/>
        <dbReference type="ChEBI" id="CHEBI:15378"/>
        <dbReference type="ChEBI" id="CHEBI:15379"/>
        <dbReference type="ChEBI" id="CHEBI:57783"/>
        <dbReference type="ChEBI" id="CHEBI:57959"/>
        <dbReference type="ChEBI" id="CHEBI:58125"/>
        <dbReference type="ChEBI" id="CHEBI:58349"/>
        <dbReference type="EC" id="1.14.13.9"/>
    </reaction>
</comment>
<keyword evidence="3 11" id="KW-0662">Pyridine nucleotide biosynthesis</keyword>
<evidence type="ECO:0000256" key="3">
    <source>
        <dbReference type="ARBA" id="ARBA00022642"/>
    </source>
</evidence>
<dbReference type="EMBL" id="JOWA01000091">
    <property type="protein sequence ID" value="KEZ43742.1"/>
    <property type="molecule type" value="Genomic_DNA"/>
</dbReference>
<evidence type="ECO:0000313" key="14">
    <source>
        <dbReference type="EMBL" id="KEZ43742.1"/>
    </source>
</evidence>
<dbReference type="UniPathway" id="UPA00253">
    <property type="reaction ID" value="UER00328"/>
</dbReference>
<dbReference type="KEGG" id="sapo:SAPIO_CDS4377"/>
<keyword evidence="12" id="KW-0812">Transmembrane</keyword>
<dbReference type="GO" id="GO:0019805">
    <property type="term" value="P:quinolinate biosynthetic process"/>
    <property type="evidence" value="ECO:0007669"/>
    <property type="project" value="UniProtKB-UniRule"/>
</dbReference>
<keyword evidence="6 11" id="KW-0521">NADP</keyword>
<evidence type="ECO:0000259" key="13">
    <source>
        <dbReference type="Pfam" id="PF01494"/>
    </source>
</evidence>
<evidence type="ECO:0000256" key="11">
    <source>
        <dbReference type="HAMAP-Rule" id="MF_03018"/>
    </source>
</evidence>
<evidence type="ECO:0000256" key="4">
    <source>
        <dbReference type="ARBA" id="ARBA00022787"/>
    </source>
</evidence>
<dbReference type="GO" id="GO:0034354">
    <property type="term" value="P:'de novo' NAD+ biosynthetic process from L-tryptophan"/>
    <property type="evidence" value="ECO:0007669"/>
    <property type="project" value="UniProtKB-UniRule"/>
</dbReference>
<dbReference type="OrthoDB" id="10053569at2759"/>
<dbReference type="Gene3D" id="3.50.50.60">
    <property type="entry name" value="FAD/NAD(P)-binding domain"/>
    <property type="match status" value="1"/>
</dbReference>
<dbReference type="RefSeq" id="XP_016643541.1">
    <property type="nucleotide sequence ID" value="XM_016786939.1"/>
</dbReference>
<evidence type="ECO:0000256" key="9">
    <source>
        <dbReference type="ARBA" id="ARBA00023128"/>
    </source>
</evidence>
<comment type="pathway">
    <text evidence="11">Cofactor biosynthesis; NAD(+) biosynthesis; quinolinate from L-kynurenine: step 1/3.</text>
</comment>
<dbReference type="PANTHER" id="PTHR46028:SF2">
    <property type="entry name" value="KYNURENINE 3-MONOOXYGENASE"/>
    <property type="match status" value="1"/>
</dbReference>
<evidence type="ECO:0000256" key="10">
    <source>
        <dbReference type="ARBA" id="ARBA00047818"/>
    </source>
</evidence>
<keyword evidence="4 11" id="KW-1000">Mitochondrion outer membrane</keyword>
<keyword evidence="8 11" id="KW-0503">Monooxygenase</keyword>
<dbReference type="EC" id="1.14.13.9" evidence="11"/>
<comment type="caution">
    <text evidence="14">The sequence shown here is derived from an EMBL/GenBank/DDBJ whole genome shotgun (WGS) entry which is preliminary data.</text>
</comment>
<dbReference type="Proteomes" id="UP000028545">
    <property type="component" value="Unassembled WGS sequence"/>
</dbReference>
<comment type="cofactor">
    <cofactor evidence="1 11">
        <name>FAD</name>
        <dbReference type="ChEBI" id="CHEBI:57692"/>
    </cofactor>
</comment>
<name>A0A084G8T0_PSEDA</name>
<evidence type="ECO:0000256" key="7">
    <source>
        <dbReference type="ARBA" id="ARBA00023002"/>
    </source>
</evidence>
<reference evidence="14 15" key="1">
    <citation type="journal article" date="2014" name="Genome Announc.">
        <title>Draft genome sequence of the pathogenic fungus Scedosporium apiospermum.</title>
        <authorList>
            <person name="Vandeputte P."/>
            <person name="Ghamrawi S."/>
            <person name="Rechenmann M."/>
            <person name="Iltis A."/>
            <person name="Giraud S."/>
            <person name="Fleury M."/>
            <person name="Thornton C."/>
            <person name="Delhaes L."/>
            <person name="Meyer W."/>
            <person name="Papon N."/>
            <person name="Bouchara J.P."/>
        </authorList>
    </citation>
    <scope>NUCLEOTIDE SEQUENCE [LARGE SCALE GENOMIC DNA]</scope>
    <source>
        <strain evidence="14 15">IHEM 14462</strain>
    </source>
</reference>
<organism evidence="14 15">
    <name type="scientific">Pseudallescheria apiosperma</name>
    <name type="common">Scedosporium apiospermum</name>
    <dbReference type="NCBI Taxonomy" id="563466"/>
    <lineage>
        <taxon>Eukaryota</taxon>
        <taxon>Fungi</taxon>
        <taxon>Dikarya</taxon>
        <taxon>Ascomycota</taxon>
        <taxon>Pezizomycotina</taxon>
        <taxon>Sordariomycetes</taxon>
        <taxon>Hypocreomycetidae</taxon>
        <taxon>Microascales</taxon>
        <taxon>Microascaceae</taxon>
        <taxon>Scedosporium</taxon>
    </lineage>
</organism>
<dbReference type="InterPro" id="IPR036188">
    <property type="entry name" value="FAD/NAD-bd_sf"/>
</dbReference>